<gene>
    <name evidence="2" type="ORF">HXX08_14175</name>
    <name evidence="3" type="ORF">OZ401_004802</name>
</gene>
<dbReference type="InterPro" id="IPR008914">
    <property type="entry name" value="PEBP"/>
</dbReference>
<keyword evidence="2" id="KW-0649">Protein kinase inhibitor</keyword>
<keyword evidence="1" id="KW-0732">Signal</keyword>
<dbReference type="CDD" id="cd00865">
    <property type="entry name" value="PEBP_bact_arch"/>
    <property type="match status" value="1"/>
</dbReference>
<accession>A0A8T7M4I4</accession>
<reference evidence="3" key="2">
    <citation type="journal article" date="2024" name="Nature">
        <title>Anoxygenic phototroph of the Chloroflexota uses a type I reaction centre.</title>
        <authorList>
            <person name="Tsuji J.M."/>
            <person name="Shaw N.A."/>
            <person name="Nagashima S."/>
            <person name="Venkiteswaran J.J."/>
            <person name="Schiff S.L."/>
            <person name="Watanabe T."/>
            <person name="Fukui M."/>
            <person name="Hanada S."/>
            <person name="Tank M."/>
            <person name="Neufeld J.D."/>
        </authorList>
    </citation>
    <scope>NUCLEOTIDE SEQUENCE</scope>
    <source>
        <strain evidence="3">L227-S17</strain>
        <plasmid evidence="3 5">unnamed1</plasmid>
    </source>
</reference>
<feature type="signal peptide" evidence="1">
    <location>
        <begin position="1"/>
        <end position="21"/>
    </location>
</feature>
<dbReference type="Gene3D" id="3.90.280.10">
    <property type="entry name" value="PEBP-like"/>
    <property type="match status" value="1"/>
</dbReference>
<name>A0A8T7M4I4_9CHLR</name>
<dbReference type="SUPFAM" id="SSF49777">
    <property type="entry name" value="PEBP-like"/>
    <property type="match status" value="1"/>
</dbReference>
<dbReference type="Proteomes" id="UP000521676">
    <property type="component" value="Unassembled WGS sequence"/>
</dbReference>
<dbReference type="PANTHER" id="PTHR30289">
    <property type="entry name" value="UNCHARACTERIZED PROTEIN YBCL-RELATED"/>
    <property type="match status" value="1"/>
</dbReference>
<geneLocation type="plasmid" evidence="3 5">
    <name>unnamed1</name>
</geneLocation>
<organism evidence="2 4">
    <name type="scientific">Candidatus Chlorohelix allophototropha</name>
    <dbReference type="NCBI Taxonomy" id="3003348"/>
    <lineage>
        <taxon>Bacteria</taxon>
        <taxon>Bacillati</taxon>
        <taxon>Chloroflexota</taxon>
        <taxon>Chloroflexia</taxon>
        <taxon>Candidatus Chloroheliales</taxon>
        <taxon>Candidatus Chloroheliaceae</taxon>
        <taxon>Candidatus Chlorohelix</taxon>
    </lineage>
</organism>
<dbReference type="EMBL" id="CP128401">
    <property type="protein sequence ID" value="WJW70001.1"/>
    <property type="molecule type" value="Genomic_DNA"/>
</dbReference>
<dbReference type="InterPro" id="IPR036610">
    <property type="entry name" value="PEBP-like_sf"/>
</dbReference>
<dbReference type="GO" id="GO:0004860">
    <property type="term" value="F:protein kinase inhibitor activity"/>
    <property type="evidence" value="ECO:0007669"/>
    <property type="project" value="UniProtKB-KW"/>
</dbReference>
<protein>
    <submittedName>
        <fullName evidence="2">YbhB/YbcL family Raf kinase inhibitor-like protein</fullName>
    </submittedName>
</protein>
<dbReference type="RefSeq" id="WP_341471886.1">
    <property type="nucleotide sequence ID" value="NZ_CP128401.1"/>
</dbReference>
<sequence>MRKVKTILLISSLIIILSACGTDNNTITSSMPNVITTPSAATPQLTSSFVLQSSEVVEGGLLPKDYTCDGTSATLPLSWSGAPAGTQEFALIMHHVAGPDDIHWYWVLYNIPLTVTSLPRNVTGIGTLGNNSVNGKTEYTPPCSKGSGPKVYTYTIYALSSPPRLSVPPAQVNRDTLLVAIKDITLASATLNASYSRQEKERG</sequence>
<dbReference type="Pfam" id="PF01161">
    <property type="entry name" value="PBP"/>
    <property type="match status" value="1"/>
</dbReference>
<dbReference type="PROSITE" id="PS51257">
    <property type="entry name" value="PROKAR_LIPOPROTEIN"/>
    <property type="match status" value="1"/>
</dbReference>
<keyword evidence="3" id="KW-0614">Plasmid</keyword>
<dbReference type="PANTHER" id="PTHR30289:SF1">
    <property type="entry name" value="PEBP (PHOSPHATIDYLETHANOLAMINE-BINDING PROTEIN) FAMILY PROTEIN"/>
    <property type="match status" value="1"/>
</dbReference>
<dbReference type="AlphaFoldDB" id="A0A8T7M4I4"/>
<evidence type="ECO:0000313" key="4">
    <source>
        <dbReference type="Proteomes" id="UP000521676"/>
    </source>
</evidence>
<evidence type="ECO:0000256" key="1">
    <source>
        <dbReference type="SAM" id="SignalP"/>
    </source>
</evidence>
<dbReference type="InterPro" id="IPR005247">
    <property type="entry name" value="YbhB_YbcL/LppC-like"/>
</dbReference>
<keyword evidence="5" id="KW-1185">Reference proteome</keyword>
<reference evidence="2 4" key="1">
    <citation type="submission" date="2020-06" db="EMBL/GenBank/DDBJ databases">
        <title>Anoxygenic phototrophic Chloroflexota member uses a Type I reaction center.</title>
        <authorList>
            <person name="Tsuji J.M."/>
            <person name="Shaw N.A."/>
            <person name="Nagashima S."/>
            <person name="Venkiteswaran J."/>
            <person name="Schiff S.L."/>
            <person name="Hanada S."/>
            <person name="Tank M."/>
            <person name="Neufeld J.D."/>
        </authorList>
    </citation>
    <scope>NUCLEOTIDE SEQUENCE [LARGE SCALE GENOMIC DNA]</scope>
    <source>
        <strain evidence="2">L227-S17</strain>
    </source>
</reference>
<evidence type="ECO:0000313" key="3">
    <source>
        <dbReference type="EMBL" id="WJW70001.1"/>
    </source>
</evidence>
<dbReference type="EMBL" id="JACATZ010000001">
    <property type="protein sequence ID" value="NWJ47005.1"/>
    <property type="molecule type" value="Genomic_DNA"/>
</dbReference>
<feature type="chain" id="PRO_5035878328" evidence="1">
    <location>
        <begin position="22"/>
        <end position="203"/>
    </location>
</feature>
<proteinExistence type="predicted"/>
<evidence type="ECO:0000313" key="2">
    <source>
        <dbReference type="EMBL" id="NWJ47005.1"/>
    </source>
</evidence>
<evidence type="ECO:0000313" key="5">
    <source>
        <dbReference type="Proteomes" id="UP001431572"/>
    </source>
</evidence>
<dbReference type="Proteomes" id="UP001431572">
    <property type="component" value="Plasmid unnamed1"/>
</dbReference>